<organism evidence="1 2">
    <name type="scientific">Datura stramonium</name>
    <name type="common">Jimsonweed</name>
    <name type="synonym">Common thornapple</name>
    <dbReference type="NCBI Taxonomy" id="4076"/>
    <lineage>
        <taxon>Eukaryota</taxon>
        <taxon>Viridiplantae</taxon>
        <taxon>Streptophyta</taxon>
        <taxon>Embryophyta</taxon>
        <taxon>Tracheophyta</taxon>
        <taxon>Spermatophyta</taxon>
        <taxon>Magnoliopsida</taxon>
        <taxon>eudicotyledons</taxon>
        <taxon>Gunneridae</taxon>
        <taxon>Pentapetalae</taxon>
        <taxon>asterids</taxon>
        <taxon>lamiids</taxon>
        <taxon>Solanales</taxon>
        <taxon>Solanaceae</taxon>
        <taxon>Solanoideae</taxon>
        <taxon>Datureae</taxon>
        <taxon>Datura</taxon>
    </lineage>
</organism>
<reference evidence="1 2" key="1">
    <citation type="journal article" date="2021" name="BMC Genomics">
        <title>Datura genome reveals duplications of psychoactive alkaloid biosynthetic genes and high mutation rate following tissue culture.</title>
        <authorList>
            <person name="Rajewski A."/>
            <person name="Carter-House D."/>
            <person name="Stajich J."/>
            <person name="Litt A."/>
        </authorList>
    </citation>
    <scope>NUCLEOTIDE SEQUENCE [LARGE SCALE GENOMIC DNA]</scope>
    <source>
        <strain evidence="1">AR-01</strain>
    </source>
</reference>
<dbReference type="PANTHER" id="PTHR14000:SF21">
    <property type="entry name" value="MYB-LIKE DOMAIN-CONTAINING PROTEIN"/>
    <property type="match status" value="1"/>
</dbReference>
<dbReference type="Pfam" id="PF12579">
    <property type="entry name" value="DUF3755"/>
    <property type="match status" value="1"/>
</dbReference>
<accession>A0ABS8TRU0</accession>
<sequence>EKVADSMPKLTHVANCTNGPLNAQAVMSPGRELGISYQDIGGPTGQLLEQNALMLDQITANFDTFKIQENNDLLIQVLGNLRSLVNNLNDSSEIMDLMPPLPVKIDEELANAILQPQPPFPKNP</sequence>
<keyword evidence="2" id="KW-1185">Reference proteome</keyword>
<evidence type="ECO:0000313" key="2">
    <source>
        <dbReference type="Proteomes" id="UP000823775"/>
    </source>
</evidence>
<evidence type="ECO:0000313" key="1">
    <source>
        <dbReference type="EMBL" id="MCD7473521.1"/>
    </source>
</evidence>
<proteinExistence type="predicted"/>
<feature type="non-terminal residue" evidence="1">
    <location>
        <position position="1"/>
    </location>
</feature>
<name>A0ABS8TRU0_DATST</name>
<protein>
    <submittedName>
        <fullName evidence="1">Uncharacterized protein</fullName>
    </submittedName>
</protein>
<comment type="caution">
    <text evidence="1">The sequence shown here is derived from an EMBL/GenBank/DDBJ whole genome shotgun (WGS) entry which is preliminary data.</text>
</comment>
<gene>
    <name evidence="1" type="ORF">HAX54_015429</name>
</gene>
<dbReference type="InterPro" id="IPR022228">
    <property type="entry name" value="DUF3755"/>
</dbReference>
<dbReference type="PANTHER" id="PTHR14000">
    <property type="entry name" value="FINGER CCCH DOMAIN PROTEIN, PUTATIVE (DUF3755)-RELATED"/>
    <property type="match status" value="1"/>
</dbReference>
<dbReference type="Proteomes" id="UP000823775">
    <property type="component" value="Unassembled WGS sequence"/>
</dbReference>
<dbReference type="EMBL" id="JACEIK010001986">
    <property type="protein sequence ID" value="MCD7473521.1"/>
    <property type="molecule type" value="Genomic_DNA"/>
</dbReference>